<evidence type="ECO:0000256" key="3">
    <source>
        <dbReference type="ARBA" id="ARBA00022723"/>
    </source>
</evidence>
<gene>
    <name evidence="7" type="ORF">HNP73_003941</name>
</gene>
<keyword evidence="5" id="KW-0464">Manganese</keyword>
<dbReference type="Gene3D" id="3.60.21.10">
    <property type="match status" value="1"/>
</dbReference>
<dbReference type="CDD" id="cd07398">
    <property type="entry name" value="MPP_YbbF-LpxH"/>
    <property type="match status" value="1"/>
</dbReference>
<dbReference type="PANTHER" id="PTHR34990:SF2">
    <property type="entry name" value="BLL8164 PROTEIN"/>
    <property type="match status" value="1"/>
</dbReference>
<comment type="caution">
    <text evidence="7">The sequence shown here is derived from an EMBL/GenBank/DDBJ whole genome shotgun (WGS) entry which is preliminary data.</text>
</comment>
<dbReference type="GO" id="GO:0009245">
    <property type="term" value="P:lipid A biosynthetic process"/>
    <property type="evidence" value="ECO:0007669"/>
    <property type="project" value="TreeGrafter"/>
</dbReference>
<dbReference type="InterPro" id="IPR043461">
    <property type="entry name" value="LpxH-like"/>
</dbReference>
<protein>
    <submittedName>
        <fullName evidence="7">UDP-2,3-diacylglucosamine pyrophosphatase LpxH</fullName>
    </submittedName>
</protein>
<proteinExistence type="predicted"/>
<accession>A0A840ST93</accession>
<evidence type="ECO:0000313" key="7">
    <source>
        <dbReference type="EMBL" id="MBB5223980.1"/>
    </source>
</evidence>
<feature type="domain" description="Calcineurin-like phosphoesterase" evidence="6">
    <location>
        <begin position="4"/>
        <end position="203"/>
    </location>
</feature>
<evidence type="ECO:0000313" key="8">
    <source>
        <dbReference type="Proteomes" id="UP000549457"/>
    </source>
</evidence>
<dbReference type="GO" id="GO:0008758">
    <property type="term" value="F:UDP-2,3-diacylglucosamine hydrolase activity"/>
    <property type="evidence" value="ECO:0007669"/>
    <property type="project" value="TreeGrafter"/>
</dbReference>
<dbReference type="Pfam" id="PF00149">
    <property type="entry name" value="Metallophos"/>
    <property type="match status" value="1"/>
</dbReference>
<keyword evidence="4" id="KW-0472">Membrane</keyword>
<keyword evidence="8" id="KW-1185">Reference proteome</keyword>
<dbReference type="SUPFAM" id="SSF56300">
    <property type="entry name" value="Metallo-dependent phosphatases"/>
    <property type="match status" value="1"/>
</dbReference>
<dbReference type="GO" id="GO:0016020">
    <property type="term" value="C:membrane"/>
    <property type="evidence" value="ECO:0007669"/>
    <property type="project" value="GOC"/>
</dbReference>
<keyword evidence="3" id="KW-0479">Metal-binding</keyword>
<sequence length="267" mass="30000">MKYRTILISDVHLGTRGCQAELLLDFLSCHEAETYYLVGDIYDGWQMHRGLNWAESHTAVVHALLGKAAAGARMVFVPGNHDEMFRSCLGAHFGGIEVMARADYVTADGRRYLVTHGDEFDAVVVHAKWLAHVGDRAYDLAIQANILFNRVRRLWGGPYWSLSKWAKAQVKRAVSHVSAFEAALAKEAREHGYDGIVCGHIHTAALREIEGIQYVNTGDWVESCTAVVEREDGSLHLLDWAAVRRRRALANSHPRLMRRRRQNAEAA</sequence>
<dbReference type="EMBL" id="JACHFM010000005">
    <property type="protein sequence ID" value="MBB5223980.1"/>
    <property type="molecule type" value="Genomic_DNA"/>
</dbReference>
<evidence type="ECO:0000259" key="6">
    <source>
        <dbReference type="Pfam" id="PF00149"/>
    </source>
</evidence>
<dbReference type="RefSeq" id="WP_184154013.1">
    <property type="nucleotide sequence ID" value="NZ_JACHFM010000005.1"/>
</dbReference>
<dbReference type="InterPro" id="IPR004843">
    <property type="entry name" value="Calcineurin-like_PHP"/>
</dbReference>
<dbReference type="InterPro" id="IPR029052">
    <property type="entry name" value="Metallo-depent_PP-like"/>
</dbReference>
<dbReference type="AlphaFoldDB" id="A0A840ST93"/>
<evidence type="ECO:0000256" key="4">
    <source>
        <dbReference type="ARBA" id="ARBA00023136"/>
    </source>
</evidence>
<organism evidence="7 8">
    <name type="scientific">Amaricoccus macauensis</name>
    <dbReference type="NCBI Taxonomy" id="57001"/>
    <lineage>
        <taxon>Bacteria</taxon>
        <taxon>Pseudomonadati</taxon>
        <taxon>Pseudomonadota</taxon>
        <taxon>Alphaproteobacteria</taxon>
        <taxon>Rhodobacterales</taxon>
        <taxon>Paracoccaceae</taxon>
        <taxon>Amaricoccus</taxon>
    </lineage>
</organism>
<evidence type="ECO:0000256" key="2">
    <source>
        <dbReference type="ARBA" id="ARBA00022519"/>
    </source>
</evidence>
<evidence type="ECO:0000256" key="5">
    <source>
        <dbReference type="ARBA" id="ARBA00023211"/>
    </source>
</evidence>
<dbReference type="GO" id="GO:0046872">
    <property type="term" value="F:metal ion binding"/>
    <property type="evidence" value="ECO:0007669"/>
    <property type="project" value="UniProtKB-KW"/>
</dbReference>
<reference evidence="7 8" key="1">
    <citation type="submission" date="2020-08" db="EMBL/GenBank/DDBJ databases">
        <title>Genomic Encyclopedia of Type Strains, Phase IV (KMG-IV): sequencing the most valuable type-strain genomes for metagenomic binning, comparative biology and taxonomic classification.</title>
        <authorList>
            <person name="Goeker M."/>
        </authorList>
    </citation>
    <scope>NUCLEOTIDE SEQUENCE [LARGE SCALE GENOMIC DNA]</scope>
    <source>
        <strain evidence="7 8">DSM 101730</strain>
    </source>
</reference>
<name>A0A840ST93_9RHOB</name>
<keyword evidence="1" id="KW-1003">Cell membrane</keyword>
<dbReference type="Proteomes" id="UP000549457">
    <property type="component" value="Unassembled WGS sequence"/>
</dbReference>
<keyword evidence="2" id="KW-0997">Cell inner membrane</keyword>
<evidence type="ECO:0000256" key="1">
    <source>
        <dbReference type="ARBA" id="ARBA00022475"/>
    </source>
</evidence>
<dbReference type="PANTHER" id="PTHR34990">
    <property type="entry name" value="UDP-2,3-DIACYLGLUCOSAMINE HYDROLASE-RELATED"/>
    <property type="match status" value="1"/>
</dbReference>